<dbReference type="Proteomes" id="UP000269945">
    <property type="component" value="Unassembled WGS sequence"/>
</dbReference>
<feature type="region of interest" description="Disordered" evidence="1">
    <location>
        <begin position="1"/>
        <end position="40"/>
    </location>
</feature>
<comment type="caution">
    <text evidence="2">The sequence shown here is derived from an EMBL/GenBank/DDBJ whole genome shotgun (WGS) entry which is preliminary data.</text>
</comment>
<protein>
    <submittedName>
        <fullName evidence="2">Uncharacterized protein</fullName>
    </submittedName>
</protein>
<evidence type="ECO:0000313" key="2">
    <source>
        <dbReference type="EMBL" id="VCW66364.1"/>
    </source>
</evidence>
<feature type="non-terminal residue" evidence="2">
    <location>
        <position position="118"/>
    </location>
</feature>
<dbReference type="AlphaFoldDB" id="A0A9X9PU29"/>
<organism evidence="2 3">
    <name type="scientific">Gulo gulo</name>
    <name type="common">Wolverine</name>
    <name type="synonym">Gluton</name>
    <dbReference type="NCBI Taxonomy" id="48420"/>
    <lineage>
        <taxon>Eukaryota</taxon>
        <taxon>Metazoa</taxon>
        <taxon>Chordata</taxon>
        <taxon>Craniata</taxon>
        <taxon>Vertebrata</taxon>
        <taxon>Euteleostomi</taxon>
        <taxon>Mammalia</taxon>
        <taxon>Eutheria</taxon>
        <taxon>Laurasiatheria</taxon>
        <taxon>Carnivora</taxon>
        <taxon>Caniformia</taxon>
        <taxon>Musteloidea</taxon>
        <taxon>Mustelidae</taxon>
        <taxon>Guloninae</taxon>
        <taxon>Gulo</taxon>
    </lineage>
</organism>
<keyword evidence="3" id="KW-1185">Reference proteome</keyword>
<reference evidence="2 3" key="1">
    <citation type="submission" date="2018-10" db="EMBL/GenBank/DDBJ databases">
        <authorList>
            <person name="Ekblom R."/>
            <person name="Jareborg N."/>
        </authorList>
    </citation>
    <scope>NUCLEOTIDE SEQUENCE [LARGE SCALE GENOMIC DNA]</scope>
    <source>
        <tissue evidence="2">Muscle</tissue>
    </source>
</reference>
<accession>A0A9X9PU29</accession>
<gene>
    <name evidence="2" type="ORF">BN2614_LOCUS1</name>
</gene>
<dbReference type="EMBL" id="CYRY02001740">
    <property type="protein sequence ID" value="VCW66364.1"/>
    <property type="molecule type" value="Genomic_DNA"/>
</dbReference>
<proteinExistence type="predicted"/>
<name>A0A9X9PU29_GULGU</name>
<evidence type="ECO:0000256" key="1">
    <source>
        <dbReference type="SAM" id="MobiDB-lite"/>
    </source>
</evidence>
<feature type="compositionally biased region" description="Polar residues" evidence="1">
    <location>
        <begin position="1"/>
        <end position="13"/>
    </location>
</feature>
<evidence type="ECO:0000313" key="3">
    <source>
        <dbReference type="Proteomes" id="UP000269945"/>
    </source>
</evidence>
<sequence>MSSTILFSGTSSGCHPALTQGRGDGAARSPERKGAGGLGSTLAWMGSCSPHPKGRVLGMGQGRVSGSGFLEGSSVSLVTEPLNAASAGLGFLSAEWDEAPFTGAPTSGHERSTRPGRQ</sequence>